<name>D5BRW9_PUNMI</name>
<dbReference type="Proteomes" id="UP000007460">
    <property type="component" value="Chromosome"/>
</dbReference>
<dbReference type="Pfam" id="PF03741">
    <property type="entry name" value="TerC"/>
    <property type="match status" value="1"/>
</dbReference>
<feature type="transmembrane region" description="Helical" evidence="6">
    <location>
        <begin position="115"/>
        <end position="136"/>
    </location>
</feature>
<evidence type="ECO:0000313" key="7">
    <source>
        <dbReference type="EMBL" id="ADE39016.1"/>
    </source>
</evidence>
<evidence type="ECO:0000256" key="5">
    <source>
        <dbReference type="ARBA" id="ARBA00023136"/>
    </source>
</evidence>
<dbReference type="EC" id="3.1.3.27" evidence="7"/>
<dbReference type="AlphaFoldDB" id="D5BRW9"/>
<evidence type="ECO:0000256" key="3">
    <source>
        <dbReference type="ARBA" id="ARBA00022692"/>
    </source>
</evidence>
<dbReference type="PANTHER" id="PTHR30238">
    <property type="entry name" value="MEMBRANE BOUND PREDICTED REDOX MODULATOR"/>
    <property type="match status" value="1"/>
</dbReference>
<dbReference type="PANTHER" id="PTHR30238:SF4">
    <property type="entry name" value="SLL1022 PROTEIN"/>
    <property type="match status" value="1"/>
</dbReference>
<dbReference type="NCBIfam" id="TIGR03717">
    <property type="entry name" value="R_switched_YjbE"/>
    <property type="match status" value="1"/>
</dbReference>
<dbReference type="HOGENOM" id="CLU_070543_0_1_5"/>
<feature type="transmembrane region" description="Helical" evidence="6">
    <location>
        <begin position="78"/>
        <end position="95"/>
    </location>
</feature>
<dbReference type="KEGG" id="apb:SAR116_0773"/>
<feature type="transmembrane region" description="Helical" evidence="6">
    <location>
        <begin position="12"/>
        <end position="39"/>
    </location>
</feature>
<keyword evidence="3 6" id="KW-0812">Transmembrane</keyword>
<keyword evidence="7" id="KW-0378">Hydrolase</keyword>
<comment type="subcellular location">
    <subcellularLocation>
        <location evidence="1">Membrane</location>
        <topology evidence="1">Multi-pass membrane protein</topology>
    </subcellularLocation>
</comment>
<feature type="transmembrane region" description="Helical" evidence="6">
    <location>
        <begin position="51"/>
        <end position="72"/>
    </location>
</feature>
<evidence type="ECO:0000256" key="1">
    <source>
        <dbReference type="ARBA" id="ARBA00004141"/>
    </source>
</evidence>
<feature type="transmembrane region" description="Helical" evidence="6">
    <location>
        <begin position="170"/>
        <end position="190"/>
    </location>
</feature>
<evidence type="ECO:0000256" key="4">
    <source>
        <dbReference type="ARBA" id="ARBA00022989"/>
    </source>
</evidence>
<reference evidence="7 8" key="1">
    <citation type="journal article" date="2010" name="J. Bacteriol.">
        <title>Complete genome sequence of "Candidatus Puniceispirillum marinum" IMCC1322, a representative of the SAR116 clade in the Alphaproteobacteria.</title>
        <authorList>
            <person name="Oh H.M."/>
            <person name="Kwon K.K."/>
            <person name="Kang I."/>
            <person name="Kang S.G."/>
            <person name="Lee J.H."/>
            <person name="Kim S.J."/>
            <person name="Cho J.C."/>
        </authorList>
    </citation>
    <scope>NUCLEOTIDE SEQUENCE [LARGE SCALE GENOMIC DNA]</scope>
    <source>
        <strain evidence="7 8">IMCC1322</strain>
    </source>
</reference>
<organism evidence="7 8">
    <name type="scientific">Puniceispirillum marinum (strain IMCC1322)</name>
    <dbReference type="NCBI Taxonomy" id="488538"/>
    <lineage>
        <taxon>Bacteria</taxon>
        <taxon>Pseudomonadati</taxon>
        <taxon>Pseudomonadota</taxon>
        <taxon>Alphaproteobacteria</taxon>
        <taxon>Candidatus Puniceispirillales</taxon>
        <taxon>Candidatus Puniceispirillaceae</taxon>
        <taxon>Candidatus Puniceispirillum</taxon>
    </lineage>
</organism>
<feature type="transmembrane region" description="Helical" evidence="6">
    <location>
        <begin position="142"/>
        <end position="163"/>
    </location>
</feature>
<accession>D5BRW9</accession>
<gene>
    <name evidence="7" type="ordered locus">SAR116_0773</name>
</gene>
<dbReference type="EMBL" id="CP001751">
    <property type="protein sequence ID" value="ADE39016.1"/>
    <property type="molecule type" value="Genomic_DNA"/>
</dbReference>
<keyword evidence="5 6" id="KW-0472">Membrane</keyword>
<sequence>MPEFMSAFMTDALVISILQIIAIDIILGGDNAIIIALACRDLPAHQKKLGILWGTAGAIILRVILVFFATTLLTVPGLKLIGGLLLLWIGVKLLMENDDESEHKVNSSKGLASAIRTIIIADFVMSLDNSIAIAAAAKGNMYLVVFGLLLSVPIIIGGSAIILKLMSRYPVIITMGAGLLGWLAGDLIVHDPLLKAYLTQHIPYADIVVAGGFAAAVIISGRILATRHKPV</sequence>
<dbReference type="STRING" id="488538.SAR116_0773"/>
<dbReference type="InterPro" id="IPR022301">
    <property type="entry name" value="Integral_membrane_YjbE"/>
</dbReference>
<feature type="transmembrane region" description="Helical" evidence="6">
    <location>
        <begin position="202"/>
        <end position="225"/>
    </location>
</feature>
<evidence type="ECO:0000313" key="8">
    <source>
        <dbReference type="Proteomes" id="UP000007460"/>
    </source>
</evidence>
<proteinExistence type="inferred from homology"/>
<evidence type="ECO:0000256" key="6">
    <source>
        <dbReference type="SAM" id="Phobius"/>
    </source>
</evidence>
<evidence type="ECO:0000256" key="2">
    <source>
        <dbReference type="ARBA" id="ARBA00007511"/>
    </source>
</evidence>
<keyword evidence="4 6" id="KW-1133">Transmembrane helix</keyword>
<dbReference type="InterPro" id="IPR005496">
    <property type="entry name" value="Integral_membrane_TerC"/>
</dbReference>
<comment type="similarity">
    <text evidence="2">Belongs to the TerC family.</text>
</comment>
<dbReference type="eggNOG" id="COG0861">
    <property type="taxonomic scope" value="Bacteria"/>
</dbReference>
<dbReference type="GO" id="GO:0008962">
    <property type="term" value="F:phosphatidylglycerophosphatase activity"/>
    <property type="evidence" value="ECO:0007669"/>
    <property type="project" value="UniProtKB-EC"/>
</dbReference>
<dbReference type="GO" id="GO:0016020">
    <property type="term" value="C:membrane"/>
    <property type="evidence" value="ECO:0007669"/>
    <property type="project" value="UniProtKB-SubCell"/>
</dbReference>
<keyword evidence="8" id="KW-1185">Reference proteome</keyword>
<protein>
    <submittedName>
        <fullName evidence="7">Integral membrane protein TerC</fullName>
        <ecNumber evidence="7">3.1.3.27</ecNumber>
    </submittedName>
</protein>